<dbReference type="PANTHER" id="PTHR23324:SF87">
    <property type="entry name" value="CRAL-TRIO DOMAIN-CONTAINING PROTEIN C34C12.6"/>
    <property type="match status" value="1"/>
</dbReference>
<comment type="caution">
    <text evidence="2">The sequence shown here is derived from an EMBL/GenBank/DDBJ whole genome shotgun (WGS) entry which is preliminary data.</text>
</comment>
<evidence type="ECO:0000313" key="2">
    <source>
        <dbReference type="EMBL" id="CAG7837343.1"/>
    </source>
</evidence>
<dbReference type="InterPro" id="IPR001251">
    <property type="entry name" value="CRAL-TRIO_dom"/>
</dbReference>
<reference evidence="2" key="1">
    <citation type="submission" date="2021-06" db="EMBL/GenBank/DDBJ databases">
        <authorList>
            <person name="Hodson N. C."/>
            <person name="Mongue J. A."/>
            <person name="Jaron S. K."/>
        </authorList>
    </citation>
    <scope>NUCLEOTIDE SEQUENCE</scope>
</reference>
<evidence type="ECO:0000259" key="1">
    <source>
        <dbReference type="PROSITE" id="PS50191"/>
    </source>
</evidence>
<gene>
    <name evidence="2" type="ORF">AFUS01_LOCUS46472</name>
</gene>
<dbReference type="EMBL" id="CAJVCH010571371">
    <property type="protein sequence ID" value="CAG7837343.1"/>
    <property type="molecule type" value="Genomic_DNA"/>
</dbReference>
<dbReference type="Proteomes" id="UP000708208">
    <property type="component" value="Unassembled WGS sequence"/>
</dbReference>
<keyword evidence="3" id="KW-1185">Reference proteome</keyword>
<feature type="domain" description="CRAL-TRIO" evidence="1">
    <location>
        <begin position="102"/>
        <end position="279"/>
    </location>
</feature>
<dbReference type="PROSITE" id="PS50191">
    <property type="entry name" value="CRAL_TRIO"/>
    <property type="match status" value="1"/>
</dbReference>
<dbReference type="GO" id="GO:0005737">
    <property type="term" value="C:cytoplasm"/>
    <property type="evidence" value="ECO:0007669"/>
    <property type="project" value="TreeGrafter"/>
</dbReference>
<dbReference type="AlphaFoldDB" id="A0A8J2PN92"/>
<name>A0A8J2PN92_9HEXA</name>
<evidence type="ECO:0000313" key="3">
    <source>
        <dbReference type="Proteomes" id="UP000708208"/>
    </source>
</evidence>
<protein>
    <recommendedName>
        <fullName evidence="1">CRAL-TRIO domain-containing protein</fullName>
    </recommendedName>
</protein>
<accession>A0A8J2PN92</accession>
<dbReference type="InterPro" id="IPR051064">
    <property type="entry name" value="SEC14/CRAL-TRIO_domain"/>
</dbReference>
<organism evidence="2 3">
    <name type="scientific">Allacma fusca</name>
    <dbReference type="NCBI Taxonomy" id="39272"/>
    <lineage>
        <taxon>Eukaryota</taxon>
        <taxon>Metazoa</taxon>
        <taxon>Ecdysozoa</taxon>
        <taxon>Arthropoda</taxon>
        <taxon>Hexapoda</taxon>
        <taxon>Collembola</taxon>
        <taxon>Symphypleona</taxon>
        <taxon>Sminthuridae</taxon>
        <taxon>Allacma</taxon>
    </lineage>
</organism>
<proteinExistence type="predicted"/>
<dbReference type="Pfam" id="PF00650">
    <property type="entry name" value="CRAL_TRIO"/>
    <property type="match status" value="1"/>
</dbReference>
<dbReference type="PANTHER" id="PTHR23324">
    <property type="entry name" value="SEC14 RELATED PROTEIN"/>
    <property type="match status" value="1"/>
</dbReference>
<sequence>MTPHTCRRQVQQFFFRVPVQAFAMRAFVIVVLLLVATVYADTDSNSLQDDESKNSTSSPSKYRLPEELYRKAFSFMVHSKVFKNFTFQQAVDLVDSLDTWEASDEIQRNFPYYLSGYDFDDRPVWIAEAGKYNVRKWVERGGDDLQNLLKYMFQASIRILKSFAAKDRPGREVREGVFFGDMDGFDMTQVTHFPTVAFVLNEALTWREFIDLAMGRLIVVNANYPTQLAASIARPIAGKLMERVELFGTNRAKWMAEIRRLLPEESIPTWYGGKSTFKPLEIYG</sequence>
<dbReference type="CDD" id="cd00170">
    <property type="entry name" value="SEC14"/>
    <property type="match status" value="1"/>
</dbReference>